<evidence type="ECO:0000313" key="1">
    <source>
        <dbReference type="EMBL" id="MCU5745640.1"/>
    </source>
</evidence>
<proteinExistence type="predicted"/>
<comment type="caution">
    <text evidence="1">The sequence shown here is derived from an EMBL/GenBank/DDBJ whole genome shotgun (WGS) entry which is preliminary data.</text>
</comment>
<dbReference type="Proteomes" id="UP001209553">
    <property type="component" value="Unassembled WGS sequence"/>
</dbReference>
<dbReference type="RefSeq" id="WP_262855012.1">
    <property type="nucleotide sequence ID" value="NZ_JAOPKZ010000004.1"/>
</dbReference>
<protein>
    <submittedName>
        <fullName evidence="1">Uncharacterized protein</fullName>
    </submittedName>
</protein>
<accession>A0ABT2QNW2</accession>
<keyword evidence="2" id="KW-1185">Reference proteome</keyword>
<organism evidence="1 2">
    <name type="scientific">Staphylococcus marylandisciuri</name>
    <dbReference type="NCBI Taxonomy" id="2981529"/>
    <lineage>
        <taxon>Bacteria</taxon>
        <taxon>Bacillati</taxon>
        <taxon>Bacillota</taxon>
        <taxon>Bacilli</taxon>
        <taxon>Bacillales</taxon>
        <taxon>Staphylococcaceae</taxon>
        <taxon>Staphylococcus</taxon>
    </lineage>
</organism>
<gene>
    <name evidence="1" type="ORF">N9R04_02745</name>
</gene>
<sequence>MKKIDRLIREIKREQNRTDKLLREITFEIRDKQVIMFFNYEETIDNIHDNPHAVKHNHDPEFLNLKELDMLKPKLSEIGLPFTERRDDFM</sequence>
<name>A0ABT2QNW2_9STAP</name>
<reference evidence="1 2" key="1">
    <citation type="journal article" date="2023" name="Int. J. Syst. Evol. Microbiol.">
        <title>Streptococcus sciuri sp. nov., Staphylococcus marylandisciuri sp. nov. and Staphylococcus americanisciuri sp. nov., isolated from faeces of eastern grey squirrel (Sciurus carolinensis).</title>
        <authorList>
            <person name="Volokhov D.V."/>
            <person name="Zagorodnyaya T.A."/>
            <person name="Furtak V.A."/>
            <person name="Nattanmai G."/>
            <person name="Randall L."/>
            <person name="Jose S."/>
            <person name="Gao Y."/>
            <person name="Eisenberg T."/>
            <person name="Delmonte P."/>
            <person name="Blom J."/>
            <person name="Mitchell K.K."/>
        </authorList>
    </citation>
    <scope>NUCLEOTIDE SEQUENCE [LARGE SCALE GENOMIC DNA]</scope>
    <source>
        <strain evidence="1 2">SQ8-PEA</strain>
    </source>
</reference>
<evidence type="ECO:0000313" key="2">
    <source>
        <dbReference type="Proteomes" id="UP001209553"/>
    </source>
</evidence>
<dbReference type="EMBL" id="JAOPKZ010000004">
    <property type="protein sequence ID" value="MCU5745640.1"/>
    <property type="molecule type" value="Genomic_DNA"/>
</dbReference>